<keyword evidence="2" id="KW-1185">Reference proteome</keyword>
<comment type="caution">
    <text evidence="1">The sequence shown here is derived from an EMBL/GenBank/DDBJ whole genome shotgun (WGS) entry which is preliminary data.</text>
</comment>
<organism evidence="1 2">
    <name type="scientific">Trifolium pratense</name>
    <name type="common">Red clover</name>
    <dbReference type="NCBI Taxonomy" id="57577"/>
    <lineage>
        <taxon>Eukaryota</taxon>
        <taxon>Viridiplantae</taxon>
        <taxon>Streptophyta</taxon>
        <taxon>Embryophyta</taxon>
        <taxon>Tracheophyta</taxon>
        <taxon>Spermatophyta</taxon>
        <taxon>Magnoliopsida</taxon>
        <taxon>eudicotyledons</taxon>
        <taxon>Gunneridae</taxon>
        <taxon>Pentapetalae</taxon>
        <taxon>rosids</taxon>
        <taxon>fabids</taxon>
        <taxon>Fabales</taxon>
        <taxon>Fabaceae</taxon>
        <taxon>Papilionoideae</taxon>
        <taxon>50 kb inversion clade</taxon>
        <taxon>NPAAA clade</taxon>
        <taxon>Hologalegina</taxon>
        <taxon>IRL clade</taxon>
        <taxon>Trifolieae</taxon>
        <taxon>Trifolium</taxon>
    </lineage>
</organism>
<reference evidence="1" key="1">
    <citation type="submission" date="2023-10" db="EMBL/GenBank/DDBJ databases">
        <authorList>
            <person name="Rodriguez Cubillos JULIANA M."/>
            <person name="De Vega J."/>
        </authorList>
    </citation>
    <scope>NUCLEOTIDE SEQUENCE</scope>
</reference>
<dbReference type="EMBL" id="CASHSV030000024">
    <property type="protein sequence ID" value="CAJ2640052.1"/>
    <property type="molecule type" value="Genomic_DNA"/>
</dbReference>
<name>A0ACB0J970_TRIPR</name>
<gene>
    <name evidence="1" type="ORF">MILVUS5_LOCUS9975</name>
</gene>
<evidence type="ECO:0000313" key="1">
    <source>
        <dbReference type="EMBL" id="CAJ2640052.1"/>
    </source>
</evidence>
<dbReference type="Proteomes" id="UP001177021">
    <property type="component" value="Unassembled WGS sequence"/>
</dbReference>
<protein>
    <submittedName>
        <fullName evidence="1">Uncharacterized protein</fullName>
    </submittedName>
</protein>
<accession>A0ACB0J970</accession>
<sequence>MNHLTYSGIAQQLSCPYTPEQNGLAERKHRHIVETGLTLLFHANIPLKFWVDAFLTSVYLINRLPLSSIGKDTPYFKLFGKHPDYSGLRIFGCQCFPYLKTPGLHKFSRKTASCVFLGYSPLHKGYRCLDSHTHRVYISRHVVFNENYFPYLHHTNSTHSQSYDSSITTFPNSDEWFSGKIDDTLAPKESSNITSKPLVLDLTDPSSPNSTQPPLIVNNIDPITSNIEASTYSPSPPSTTVNQPSVDIEPHISNNHVNPIPTTSRPTRDKHPPSYLKDFHCPTISKTPHSHDALIISTEEPKTFKTALKYTNWRSAMHDEIDALHHNHTWSLVPRPPSANVVGSKWIFRTKMKEDGTIDRFKARLVAKGYTQIPGLDFGETFSPVVKAPTIRVVLSLALHFKWPLKQLDVKNAFLHGTLNERVYMEQPPGFVHSQYPNHVCLLHKSLYGLKQAPRAWFEKLYTCLVSIGFTCSKADSSLFIYRHDTNFIILLVYVDDVIITGNNSNFISSLTQRLNKDFALKDLGQLHYFLGLEIRYFSGGITISQTKYARDILAKAKMLEASKINTPIAHKAIELSDDHEFVDPTEYRSLCGSLQYLTFTRPDITHAVNIVCQHFQNPTKKDMRAVKRILRYIKGTLTHGLRYLSQSSLTLNAFCDADWAGCPTTRRSTTGYCIFLGSNCISWASKKQPTVSRSSTEAEYRSLATTSAELTWLQHLLHDIGIKLERRPLLLCDNKSAIHLAHNPVFHARTKHIEIDYHFIREKVTTGHLQLQYLPTTQQIADVFTKALGKDSFATFRYKLGVHPHSLPTLKGDVKNHEDSSIKESNQDKPLENNMCECIALIHGVKSNNTHKSSQ</sequence>
<evidence type="ECO:0000313" key="2">
    <source>
        <dbReference type="Proteomes" id="UP001177021"/>
    </source>
</evidence>
<proteinExistence type="predicted"/>